<dbReference type="PROSITE" id="PS00356">
    <property type="entry name" value="HTH_LACI_1"/>
    <property type="match status" value="1"/>
</dbReference>
<dbReference type="PRINTS" id="PR00036">
    <property type="entry name" value="HTHLACI"/>
</dbReference>
<dbReference type="SMART" id="SM00354">
    <property type="entry name" value="HTH_LACI"/>
    <property type="match status" value="1"/>
</dbReference>
<dbReference type="Gene3D" id="3.40.50.2300">
    <property type="match status" value="2"/>
</dbReference>
<evidence type="ECO:0000313" key="7">
    <source>
        <dbReference type="Proteomes" id="UP000184038"/>
    </source>
</evidence>
<dbReference type="Pfam" id="PF00356">
    <property type="entry name" value="LacI"/>
    <property type="match status" value="1"/>
</dbReference>
<dbReference type="GO" id="GO:0003700">
    <property type="term" value="F:DNA-binding transcription factor activity"/>
    <property type="evidence" value="ECO:0007669"/>
    <property type="project" value="TreeGrafter"/>
</dbReference>
<keyword evidence="1" id="KW-0678">Repressor</keyword>
<gene>
    <name evidence="6" type="ORF">SAMN02746066_00896</name>
</gene>
<dbReference type="InterPro" id="IPR000843">
    <property type="entry name" value="HTH_LacI"/>
</dbReference>
<keyword evidence="3" id="KW-0238">DNA-binding</keyword>
<proteinExistence type="predicted"/>
<dbReference type="SUPFAM" id="SSF53822">
    <property type="entry name" value="Periplasmic binding protein-like I"/>
    <property type="match status" value="1"/>
</dbReference>
<evidence type="ECO:0000256" key="1">
    <source>
        <dbReference type="ARBA" id="ARBA00022491"/>
    </source>
</evidence>
<evidence type="ECO:0000256" key="2">
    <source>
        <dbReference type="ARBA" id="ARBA00023015"/>
    </source>
</evidence>
<sequence>MATLKDVAAKSGVTVTTVSRVLNNRGYISEETRDKVYLAMKELNYQPNEIARSLSKQKSNNIGIIVPHIEHPYFARLIGYLEREAVKKNYKIILCNSHAKFEKEIDYLEMFQSHRVAGIILCSRSVDIGKFVSLNIPVVSIERPVDVGTTSVECDNYQGGILAAKHLIARGCRHLVHFSGIENEAMPADARSKGFIKVCEDNNILHKEVESKADDYLNMEYHSLIESVLKENPEVDGIFASSDLIAAQVIQVARKMNIQVPDQLKIVGFDDVSIASLVSPTITTIHQPIKEMAQEAINCLIKCTEDSVVPSRIQLPVSLIKRETT</sequence>
<dbReference type="PANTHER" id="PTHR30146">
    <property type="entry name" value="LACI-RELATED TRANSCRIPTIONAL REPRESSOR"/>
    <property type="match status" value="1"/>
</dbReference>
<reference evidence="6 7" key="1">
    <citation type="submission" date="2016-11" db="EMBL/GenBank/DDBJ databases">
        <authorList>
            <person name="Jaros S."/>
            <person name="Januszkiewicz K."/>
            <person name="Wedrychowicz H."/>
        </authorList>
    </citation>
    <scope>NUCLEOTIDE SEQUENCE [LARGE SCALE GENOMIC DNA]</scope>
    <source>
        <strain evidence="6 7">DSM 15930</strain>
    </source>
</reference>
<feature type="domain" description="HTH lacI-type" evidence="5">
    <location>
        <begin position="2"/>
        <end position="56"/>
    </location>
</feature>
<dbReference type="PANTHER" id="PTHR30146:SF95">
    <property type="entry name" value="RIBOSE OPERON REPRESSOR"/>
    <property type="match status" value="1"/>
</dbReference>
<evidence type="ECO:0000256" key="4">
    <source>
        <dbReference type="ARBA" id="ARBA00023163"/>
    </source>
</evidence>
<dbReference type="InterPro" id="IPR046335">
    <property type="entry name" value="LacI/GalR-like_sensor"/>
</dbReference>
<dbReference type="CDD" id="cd06291">
    <property type="entry name" value="PBP1_Qymf-like"/>
    <property type="match status" value="1"/>
</dbReference>
<dbReference type="CDD" id="cd01392">
    <property type="entry name" value="HTH_LacI"/>
    <property type="match status" value="1"/>
</dbReference>
<evidence type="ECO:0000259" key="5">
    <source>
        <dbReference type="PROSITE" id="PS50932"/>
    </source>
</evidence>
<organism evidence="6 7">
    <name type="scientific">Anaerosporobacter mobilis DSM 15930</name>
    <dbReference type="NCBI Taxonomy" id="1120996"/>
    <lineage>
        <taxon>Bacteria</taxon>
        <taxon>Bacillati</taxon>
        <taxon>Bacillota</taxon>
        <taxon>Clostridia</taxon>
        <taxon>Lachnospirales</taxon>
        <taxon>Lachnospiraceae</taxon>
        <taxon>Anaerosporobacter</taxon>
    </lineage>
</organism>
<dbReference type="Gene3D" id="1.10.260.40">
    <property type="entry name" value="lambda repressor-like DNA-binding domains"/>
    <property type="match status" value="1"/>
</dbReference>
<name>A0A1M7G8I8_9FIRM</name>
<dbReference type="STRING" id="1120996.SAMN02746066_00896"/>
<protein>
    <submittedName>
        <fullName evidence="6">Transcriptional regulator, LacI family</fullName>
    </submittedName>
</protein>
<dbReference type="RefSeq" id="WP_073283494.1">
    <property type="nucleotide sequence ID" value="NZ_FRCP01000006.1"/>
</dbReference>
<keyword evidence="4" id="KW-0804">Transcription</keyword>
<dbReference type="Proteomes" id="UP000184038">
    <property type="component" value="Unassembled WGS sequence"/>
</dbReference>
<accession>A0A1M7G8I8</accession>
<evidence type="ECO:0000256" key="3">
    <source>
        <dbReference type="ARBA" id="ARBA00023125"/>
    </source>
</evidence>
<dbReference type="PROSITE" id="PS50932">
    <property type="entry name" value="HTH_LACI_2"/>
    <property type="match status" value="1"/>
</dbReference>
<evidence type="ECO:0000313" key="6">
    <source>
        <dbReference type="EMBL" id="SHM12496.1"/>
    </source>
</evidence>
<dbReference type="GO" id="GO:0000976">
    <property type="term" value="F:transcription cis-regulatory region binding"/>
    <property type="evidence" value="ECO:0007669"/>
    <property type="project" value="TreeGrafter"/>
</dbReference>
<dbReference type="Pfam" id="PF13377">
    <property type="entry name" value="Peripla_BP_3"/>
    <property type="match status" value="1"/>
</dbReference>
<dbReference type="InterPro" id="IPR028082">
    <property type="entry name" value="Peripla_BP_I"/>
</dbReference>
<dbReference type="OrthoDB" id="9796186at2"/>
<dbReference type="SUPFAM" id="SSF47413">
    <property type="entry name" value="lambda repressor-like DNA-binding domains"/>
    <property type="match status" value="1"/>
</dbReference>
<dbReference type="AlphaFoldDB" id="A0A1M7G8I8"/>
<keyword evidence="7" id="KW-1185">Reference proteome</keyword>
<dbReference type="InterPro" id="IPR010982">
    <property type="entry name" value="Lambda_DNA-bd_dom_sf"/>
</dbReference>
<keyword evidence="2" id="KW-0805">Transcription regulation</keyword>
<dbReference type="EMBL" id="FRCP01000006">
    <property type="protein sequence ID" value="SHM12496.1"/>
    <property type="molecule type" value="Genomic_DNA"/>
</dbReference>